<dbReference type="EMBL" id="CABFOC020000091">
    <property type="protein sequence ID" value="CAH0058932.1"/>
    <property type="molecule type" value="Genomic_DNA"/>
</dbReference>
<accession>A0A9N9ZP09</accession>
<feature type="compositionally biased region" description="Polar residues" evidence="1">
    <location>
        <begin position="131"/>
        <end position="143"/>
    </location>
</feature>
<protein>
    <submittedName>
        <fullName evidence="2">Uncharacterized protein</fullName>
    </submittedName>
</protein>
<proteinExistence type="predicted"/>
<feature type="compositionally biased region" description="Polar residues" evidence="1">
    <location>
        <begin position="166"/>
        <end position="177"/>
    </location>
</feature>
<comment type="caution">
    <text evidence="2">The sequence shown here is derived from an EMBL/GenBank/DDBJ whole genome shotgun (WGS) entry which is preliminary data.</text>
</comment>
<dbReference type="AlphaFoldDB" id="A0A9N9ZP09"/>
<feature type="compositionally biased region" description="Basic and acidic residues" evidence="1">
    <location>
        <begin position="52"/>
        <end position="64"/>
    </location>
</feature>
<sequence length="287" mass="31042">MAAQEQASKGESCPLSDTDSDTTHVAEEGGNTDQVQSSPSLSRAVGIRRRRTGVERSREGRNDDQTPSSHSLPKIVSIRKRASEPECSGTPDLRPEEGSSSAALRKTQNNGKRRGSLEIEEICDKAENGETAKNSSESQNKGGSTEADSDPGNLREPKATGLHIQSIESITAHSSDPTLVMENQPRGVIGGVNGVGNNDPPRPPNCSFSGYEIDVLNDDGVREIRLFIPYTSRIRTKSDARSPTARHCAILAATWQSHRCNRVDHYSKAPQQTVFNGDAPTARLLKD</sequence>
<evidence type="ECO:0000313" key="3">
    <source>
        <dbReference type="Proteomes" id="UP000775872"/>
    </source>
</evidence>
<gene>
    <name evidence="2" type="ORF">CSOL1703_00007964</name>
</gene>
<evidence type="ECO:0000313" key="2">
    <source>
        <dbReference type="EMBL" id="CAH0058932.1"/>
    </source>
</evidence>
<feature type="compositionally biased region" description="Polar residues" evidence="1">
    <location>
        <begin position="31"/>
        <end position="41"/>
    </location>
</feature>
<organism evidence="2 3">
    <name type="scientific">Clonostachys solani</name>
    <dbReference type="NCBI Taxonomy" id="160281"/>
    <lineage>
        <taxon>Eukaryota</taxon>
        <taxon>Fungi</taxon>
        <taxon>Dikarya</taxon>
        <taxon>Ascomycota</taxon>
        <taxon>Pezizomycotina</taxon>
        <taxon>Sordariomycetes</taxon>
        <taxon>Hypocreomycetidae</taxon>
        <taxon>Hypocreales</taxon>
        <taxon>Bionectriaceae</taxon>
        <taxon>Clonostachys</taxon>
    </lineage>
</organism>
<dbReference type="Proteomes" id="UP000775872">
    <property type="component" value="Unassembled WGS sequence"/>
</dbReference>
<reference evidence="3" key="1">
    <citation type="submission" date="2019-06" db="EMBL/GenBank/DDBJ databases">
        <authorList>
            <person name="Broberg M."/>
        </authorList>
    </citation>
    <scope>NUCLEOTIDE SEQUENCE [LARGE SCALE GENOMIC DNA]</scope>
</reference>
<dbReference type="OrthoDB" id="5138201at2759"/>
<name>A0A9N9ZP09_9HYPO</name>
<reference evidence="2 3" key="2">
    <citation type="submission" date="2021-10" db="EMBL/GenBank/DDBJ databases">
        <authorList>
            <person name="Piombo E."/>
        </authorList>
    </citation>
    <scope>NUCLEOTIDE SEQUENCE [LARGE SCALE GENOMIC DNA]</scope>
</reference>
<keyword evidence="3" id="KW-1185">Reference proteome</keyword>
<evidence type="ECO:0000256" key="1">
    <source>
        <dbReference type="SAM" id="MobiDB-lite"/>
    </source>
</evidence>
<feature type="region of interest" description="Disordered" evidence="1">
    <location>
        <begin position="1"/>
        <end position="200"/>
    </location>
</feature>
<feature type="compositionally biased region" description="Polar residues" evidence="1">
    <location>
        <begin position="98"/>
        <end position="110"/>
    </location>
</feature>